<dbReference type="Proteomes" id="UP000178892">
    <property type="component" value="Unassembled WGS sequence"/>
</dbReference>
<dbReference type="Gene3D" id="3.40.50.300">
    <property type="entry name" value="P-loop containing nucleotide triphosphate hydrolases"/>
    <property type="match status" value="2"/>
</dbReference>
<protein>
    <recommendedName>
        <fullName evidence="2">RecF/RecN/SMC N-terminal domain-containing protein</fullName>
    </recommendedName>
</protein>
<dbReference type="Pfam" id="PF02463">
    <property type="entry name" value="SMC_N"/>
    <property type="match status" value="1"/>
</dbReference>
<dbReference type="InterPro" id="IPR027417">
    <property type="entry name" value="P-loop_NTPase"/>
</dbReference>
<dbReference type="AlphaFoldDB" id="A0A1F5NVR7"/>
<evidence type="ECO:0000313" key="3">
    <source>
        <dbReference type="EMBL" id="OGE81769.1"/>
    </source>
</evidence>
<feature type="coiled-coil region" evidence="1">
    <location>
        <begin position="195"/>
        <end position="222"/>
    </location>
</feature>
<name>A0A1F5NVR7_9BACT</name>
<accession>A0A1F5NVR7</accession>
<organism evidence="3 4">
    <name type="scientific">Candidatus Doudnabacteria bacterium RIFCSPHIGHO2_01_FULL_46_24</name>
    <dbReference type="NCBI Taxonomy" id="1817825"/>
    <lineage>
        <taxon>Bacteria</taxon>
        <taxon>Candidatus Doudnaibacteriota</taxon>
    </lineage>
</organism>
<dbReference type="InterPro" id="IPR003395">
    <property type="entry name" value="RecF/RecN/SMC_N"/>
</dbReference>
<feature type="coiled-coil region" evidence="1">
    <location>
        <begin position="255"/>
        <end position="303"/>
    </location>
</feature>
<feature type="domain" description="RecF/RecN/SMC N-terminal" evidence="2">
    <location>
        <begin position="2"/>
        <end position="702"/>
    </location>
</feature>
<dbReference type="EMBL" id="MFEL01000004">
    <property type="protein sequence ID" value="OGE81769.1"/>
    <property type="molecule type" value="Genomic_DNA"/>
</dbReference>
<evidence type="ECO:0000259" key="2">
    <source>
        <dbReference type="Pfam" id="PF02463"/>
    </source>
</evidence>
<evidence type="ECO:0000313" key="4">
    <source>
        <dbReference type="Proteomes" id="UP000178892"/>
    </source>
</evidence>
<proteinExistence type="predicted"/>
<sequence>MYLKRLEIHGFKSFAQKTVLDFDPGLTAVVGPNGSGKSNVADGIRWVMGEQSLKLLRGKKSEDVIFAGSDKKAKHSMAEVSLHFDNKDRKFPFDYSEVAITRRLYRDGESEYLINNNKVRLLDVVDALFRSGFGATNYAVIGQGTIDQMVVSGPSEIKNLIEEASGVKPYYLKKEKTLRRLALTSENLTQVDQLIKEIEPRLRSLRRQAKRMEEREGAANELASLQLQFFGRELYLLETELSAAGEKQGLKSALVKNLESEILAFQNTWEKEERQSEQTDNFLDELDKKLAGLEERRLSVAERLAEVKGKLKVELPATKNFSEFRSKFEALLDLLRADNIEEIKHKLKELVVFYESRSSWMSEARPGETGAAKNEELTKQKTDLSQELERTVAEMNQQRMLRNKLVAEGKQKKNFLSEEEKKFRLKNVELNRVKDELNAILVEKARLDTRLENLNKEAREALTQRFEKISEHKAASIPADLVNRISKLKHQLELTGGVDEQVLNEYRETEERYNYLTSQHKDLTAAVSDLHQVLAELDLVIKQQFDEAFSRISERFSEYFRILFNGGRANMSLLREDIVDEGEETEEEIGELPIKTHKEITGIEIRATPPGKKLTTIQALSGGERALTAIALLCALLASYPSPFVVLDEVDAALDEANSIRFAKILGTLAHQTQFVTITHNRETMRQAHTLYGVTMDDHGVSKVLSIKLEKAEAIAE</sequence>
<keyword evidence="1" id="KW-0175">Coiled coil</keyword>
<gene>
    <name evidence="3" type="ORF">A2720_00030</name>
</gene>
<dbReference type="PANTHER" id="PTHR43977">
    <property type="entry name" value="STRUCTURAL MAINTENANCE OF CHROMOSOMES PROTEIN 3"/>
    <property type="match status" value="1"/>
</dbReference>
<feature type="coiled-coil region" evidence="1">
    <location>
        <begin position="374"/>
        <end position="464"/>
    </location>
</feature>
<reference evidence="3 4" key="1">
    <citation type="journal article" date="2016" name="Nat. Commun.">
        <title>Thousands of microbial genomes shed light on interconnected biogeochemical processes in an aquifer system.</title>
        <authorList>
            <person name="Anantharaman K."/>
            <person name="Brown C.T."/>
            <person name="Hug L.A."/>
            <person name="Sharon I."/>
            <person name="Castelle C.J."/>
            <person name="Probst A.J."/>
            <person name="Thomas B.C."/>
            <person name="Singh A."/>
            <person name="Wilkins M.J."/>
            <person name="Karaoz U."/>
            <person name="Brodie E.L."/>
            <person name="Williams K.H."/>
            <person name="Hubbard S.S."/>
            <person name="Banfield J.F."/>
        </authorList>
    </citation>
    <scope>NUCLEOTIDE SEQUENCE [LARGE SCALE GENOMIC DNA]</scope>
</reference>
<evidence type="ECO:0000256" key="1">
    <source>
        <dbReference type="SAM" id="Coils"/>
    </source>
</evidence>
<dbReference type="STRING" id="1817825.A2720_00030"/>
<comment type="caution">
    <text evidence="3">The sequence shown here is derived from an EMBL/GenBank/DDBJ whole genome shotgun (WGS) entry which is preliminary data.</text>
</comment>
<dbReference type="SUPFAM" id="SSF52540">
    <property type="entry name" value="P-loop containing nucleoside triphosphate hydrolases"/>
    <property type="match status" value="1"/>
</dbReference>